<keyword evidence="1" id="KW-0489">Methyltransferase</keyword>
<proteinExistence type="predicted"/>
<name>A0A075JG76_9MICO</name>
<dbReference type="SUPFAM" id="SSF53335">
    <property type="entry name" value="S-adenosyl-L-methionine-dependent methyltransferases"/>
    <property type="match status" value="1"/>
</dbReference>
<dbReference type="AlphaFoldDB" id="A0A075JG76"/>
<dbReference type="EMBL" id="CP008889">
    <property type="protein sequence ID" value="AIF40899.1"/>
    <property type="molecule type" value="Genomic_DNA"/>
</dbReference>
<keyword evidence="2" id="KW-1185">Reference proteome</keyword>
<protein>
    <submittedName>
        <fullName evidence="1">SAM-dependent methyltransferase</fullName>
    </submittedName>
</protein>
<dbReference type="GO" id="GO:0032259">
    <property type="term" value="P:methylation"/>
    <property type="evidence" value="ECO:0007669"/>
    <property type="project" value="UniProtKB-KW"/>
</dbReference>
<organism evidence="1 2">
    <name type="scientific">Dermacoccus nishinomiyaensis</name>
    <dbReference type="NCBI Taxonomy" id="1274"/>
    <lineage>
        <taxon>Bacteria</taxon>
        <taxon>Bacillati</taxon>
        <taxon>Actinomycetota</taxon>
        <taxon>Actinomycetes</taxon>
        <taxon>Micrococcales</taxon>
        <taxon>Dermacoccaceae</taxon>
        <taxon>Dermacoccus</taxon>
    </lineage>
</organism>
<dbReference type="eggNOG" id="COG2226">
    <property type="taxonomic scope" value="Bacteria"/>
</dbReference>
<reference evidence="1 2" key="1">
    <citation type="submission" date="2014-07" db="EMBL/GenBank/DDBJ databases">
        <title>Genome Sequencing of Dermacoccus nishinomiyaensis.</title>
        <authorList>
            <person name="Hong K.W."/>
            <person name="Chan K.G."/>
        </authorList>
    </citation>
    <scope>NUCLEOTIDE SEQUENCE [LARGE SCALE GENOMIC DNA]</scope>
    <source>
        <strain evidence="1 2">M25</strain>
    </source>
</reference>
<gene>
    <name evidence="1" type="ORF">HX89_08025</name>
</gene>
<evidence type="ECO:0000313" key="2">
    <source>
        <dbReference type="Proteomes" id="UP000027986"/>
    </source>
</evidence>
<dbReference type="RefSeq" id="WP_038568407.1">
    <property type="nucleotide sequence ID" value="NZ_CP008889.1"/>
</dbReference>
<dbReference type="KEGG" id="dni:HX89_08025"/>
<dbReference type="Pfam" id="PF13489">
    <property type="entry name" value="Methyltransf_23"/>
    <property type="match status" value="1"/>
</dbReference>
<accession>A0A075JG76</accession>
<evidence type="ECO:0000313" key="1">
    <source>
        <dbReference type="EMBL" id="AIF40899.1"/>
    </source>
</evidence>
<dbReference type="OrthoDB" id="3206826at2"/>
<keyword evidence="1" id="KW-0808">Transferase</keyword>
<dbReference type="HOGENOM" id="CLU_073035_0_0_11"/>
<dbReference type="CDD" id="cd02440">
    <property type="entry name" value="AdoMet_MTases"/>
    <property type="match status" value="1"/>
</dbReference>
<dbReference type="Gene3D" id="3.40.50.150">
    <property type="entry name" value="Vaccinia Virus protein VP39"/>
    <property type="match status" value="1"/>
</dbReference>
<dbReference type="Proteomes" id="UP000027986">
    <property type="component" value="Chromosome"/>
</dbReference>
<dbReference type="GeneID" id="41841095"/>
<dbReference type="InterPro" id="IPR029063">
    <property type="entry name" value="SAM-dependent_MTases_sf"/>
</dbReference>
<sequence length="245" mass="27050">MTSRPRAATRRGLGRSVRLFRAFLVEQSDPHRFYSALADDSIAILAEHIDLDGARVLDVGAGPSEFADAFLAAGAHYVPLDADASVPSVRDGGVVADAEHLPFAPRTFDVVFSSNLWEHVRRPEAVADSLLDALAPGGVLFLAYTNWLSPWGGHETSPWHWLGGERAARRYERRHGHPPKNLVDEGLFRVSVAQGLAWARSVEQRGGELIDARPRYWPDAARAVLRVPGLREIVTWNLLVLVRRG</sequence>
<dbReference type="GO" id="GO:0008168">
    <property type="term" value="F:methyltransferase activity"/>
    <property type="evidence" value="ECO:0007669"/>
    <property type="project" value="UniProtKB-KW"/>
</dbReference>